<dbReference type="EMBL" id="CM018047">
    <property type="protein sequence ID" value="KAA8524967.1"/>
    <property type="molecule type" value="Genomic_DNA"/>
</dbReference>
<evidence type="ECO:0000256" key="1">
    <source>
        <dbReference type="SAM" id="Phobius"/>
    </source>
</evidence>
<keyword evidence="1" id="KW-0472">Membrane</keyword>
<feature type="transmembrane region" description="Helical" evidence="1">
    <location>
        <begin position="97"/>
        <end position="118"/>
    </location>
</feature>
<protein>
    <submittedName>
        <fullName evidence="2">Uncharacterized protein</fullName>
    </submittedName>
</protein>
<keyword evidence="1" id="KW-0812">Transmembrane</keyword>
<sequence>MSIIEDGHYVKLMVLSCTTNYTSRRMEMSNVIRLVQIYGDWYGRQRFNPEIGNFIWRWVLVKLVAFEDDQVLLFVLEMKILVDGAVNRAEKTISGGAVFYGLSGTFWLLLSYMFAGVQRLCWLRGWGFESYRIVLVQWRLVILMLSGL</sequence>
<dbReference type="Proteomes" id="UP000325577">
    <property type="component" value="Linkage Group LG4"/>
</dbReference>
<gene>
    <name evidence="2" type="ORF">F0562_011395</name>
</gene>
<organism evidence="2 3">
    <name type="scientific">Nyssa sinensis</name>
    <dbReference type="NCBI Taxonomy" id="561372"/>
    <lineage>
        <taxon>Eukaryota</taxon>
        <taxon>Viridiplantae</taxon>
        <taxon>Streptophyta</taxon>
        <taxon>Embryophyta</taxon>
        <taxon>Tracheophyta</taxon>
        <taxon>Spermatophyta</taxon>
        <taxon>Magnoliopsida</taxon>
        <taxon>eudicotyledons</taxon>
        <taxon>Gunneridae</taxon>
        <taxon>Pentapetalae</taxon>
        <taxon>asterids</taxon>
        <taxon>Cornales</taxon>
        <taxon>Nyssaceae</taxon>
        <taxon>Nyssa</taxon>
    </lineage>
</organism>
<evidence type="ECO:0000313" key="3">
    <source>
        <dbReference type="Proteomes" id="UP000325577"/>
    </source>
</evidence>
<reference evidence="2 3" key="1">
    <citation type="submission" date="2019-09" db="EMBL/GenBank/DDBJ databases">
        <title>A chromosome-level genome assembly of the Chinese tupelo Nyssa sinensis.</title>
        <authorList>
            <person name="Yang X."/>
            <person name="Kang M."/>
            <person name="Yang Y."/>
            <person name="Xiong H."/>
            <person name="Wang M."/>
            <person name="Zhang Z."/>
            <person name="Wang Z."/>
            <person name="Wu H."/>
            <person name="Ma T."/>
            <person name="Liu J."/>
            <person name="Xi Z."/>
        </authorList>
    </citation>
    <scope>NUCLEOTIDE SEQUENCE [LARGE SCALE GENOMIC DNA]</scope>
    <source>
        <strain evidence="2">J267</strain>
        <tissue evidence="2">Leaf</tissue>
    </source>
</reference>
<dbReference type="AlphaFoldDB" id="A0A5J5A6J6"/>
<proteinExistence type="predicted"/>
<keyword evidence="1" id="KW-1133">Transmembrane helix</keyword>
<keyword evidence="3" id="KW-1185">Reference proteome</keyword>
<accession>A0A5J5A6J6</accession>
<name>A0A5J5A6J6_9ASTE</name>
<evidence type="ECO:0000313" key="2">
    <source>
        <dbReference type="EMBL" id="KAA8524967.1"/>
    </source>
</evidence>